<evidence type="ECO:0000313" key="4">
    <source>
        <dbReference type="Proteomes" id="UP000050794"/>
    </source>
</evidence>
<keyword evidence="4" id="KW-1185">Reference proteome</keyword>
<proteinExistence type="predicted"/>
<sequence>MAGLSHSFLDVGLSSQDPGPEIPCRREISGSKESHSRIPGQVVLRDRSMTGLPVPQTPEEGGVKMECTNMQCPFKEQLMHRECFEALEDNLIKIMSNIGSARGWTEAQRRANLWDKKGLNLIQKKCRCPCGLGLLHLDETASFLTQRPIAPPASRGKKGKSKNLPKLNFGGKPNTASLGYVNRHYSNSYEKYDQNVCRNLNLIPIPFQPRNAEKVAVEIDQPVLVMLNLPRYQRIIPVPVNFRGWTHHPSAAPTPLIQKKATTSSPSAFSSKKVDGSISYAEATLVKTADDHDVVGSGEPMSCRTSAWAVLTQQQMRSKAKLITSSLVESNTTESLFGETDTSSRHYSTSSDDLIDVKARGATHDGSIVEDDGKHVYLWRSLEHCHDLPSPEHWKIAHGNEDALEVETIDPITADISLILPTPPGTLSCMNSETGEDLHGFRDDEPGDECYQLFEGPTFGLGEMLIAESYLPGILN</sequence>
<name>A0A183V4M0_TOXCA</name>
<protein>
    <submittedName>
        <fullName evidence="5">Headcase domain-containing protein</fullName>
    </submittedName>
</protein>
<feature type="region of interest" description="Disordered" evidence="1">
    <location>
        <begin position="148"/>
        <end position="168"/>
    </location>
</feature>
<evidence type="ECO:0000313" key="3">
    <source>
        <dbReference type="EMBL" id="VDM47011.1"/>
    </source>
</evidence>
<reference evidence="5" key="1">
    <citation type="submission" date="2016-06" db="UniProtKB">
        <authorList>
            <consortium name="WormBaseParasite"/>
        </authorList>
    </citation>
    <scope>IDENTIFICATION</scope>
</reference>
<feature type="domain" description="Headcase N-terminal" evidence="2">
    <location>
        <begin position="60"/>
        <end position="138"/>
    </location>
</feature>
<reference evidence="3 4" key="2">
    <citation type="submission" date="2018-11" db="EMBL/GenBank/DDBJ databases">
        <authorList>
            <consortium name="Pathogen Informatics"/>
        </authorList>
    </citation>
    <scope>NUCLEOTIDE SEQUENCE [LARGE SCALE GENOMIC DNA]</scope>
</reference>
<dbReference type="PANTHER" id="PTHR13425:SF3">
    <property type="entry name" value="HEADCASE PROTEIN HOMOLOG"/>
    <property type="match status" value="1"/>
</dbReference>
<dbReference type="PANTHER" id="PTHR13425">
    <property type="entry name" value="HEADCASE PROTEIN"/>
    <property type="match status" value="1"/>
</dbReference>
<dbReference type="InterPro" id="IPR054537">
    <property type="entry name" value="HECA_N"/>
</dbReference>
<dbReference type="AlphaFoldDB" id="A0A183V4M0"/>
<accession>A0A183V4M0</accession>
<organism evidence="4 5">
    <name type="scientific">Toxocara canis</name>
    <name type="common">Canine roundworm</name>
    <dbReference type="NCBI Taxonomy" id="6265"/>
    <lineage>
        <taxon>Eukaryota</taxon>
        <taxon>Metazoa</taxon>
        <taxon>Ecdysozoa</taxon>
        <taxon>Nematoda</taxon>
        <taxon>Chromadorea</taxon>
        <taxon>Rhabditida</taxon>
        <taxon>Spirurina</taxon>
        <taxon>Ascaridomorpha</taxon>
        <taxon>Ascaridoidea</taxon>
        <taxon>Toxocaridae</taxon>
        <taxon>Toxocara</taxon>
    </lineage>
</organism>
<dbReference type="Pfam" id="PF15353">
    <property type="entry name" value="HECA_N"/>
    <property type="match status" value="1"/>
</dbReference>
<evidence type="ECO:0000313" key="5">
    <source>
        <dbReference type="WBParaSite" id="TCNE_0001569101-mRNA-1"/>
    </source>
</evidence>
<dbReference type="Proteomes" id="UP000050794">
    <property type="component" value="Unassembled WGS sequence"/>
</dbReference>
<evidence type="ECO:0000256" key="1">
    <source>
        <dbReference type="SAM" id="MobiDB-lite"/>
    </source>
</evidence>
<evidence type="ECO:0000259" key="2">
    <source>
        <dbReference type="Pfam" id="PF15353"/>
    </source>
</evidence>
<dbReference type="InterPro" id="IPR026066">
    <property type="entry name" value="Headcase"/>
</dbReference>
<gene>
    <name evidence="3" type="ORF">TCNE_LOCUS15690</name>
</gene>
<feature type="compositionally biased region" description="Basic and acidic residues" evidence="1">
    <location>
        <begin position="23"/>
        <end position="36"/>
    </location>
</feature>
<feature type="region of interest" description="Disordered" evidence="1">
    <location>
        <begin position="1"/>
        <end position="37"/>
    </location>
</feature>
<dbReference type="WBParaSite" id="TCNE_0001569101-mRNA-1">
    <property type="protein sequence ID" value="TCNE_0001569101-mRNA-1"/>
    <property type="gene ID" value="TCNE_0001569101"/>
</dbReference>
<dbReference type="EMBL" id="UYWY01023031">
    <property type="protein sequence ID" value="VDM47011.1"/>
    <property type="molecule type" value="Genomic_DNA"/>
</dbReference>